<keyword evidence="8 15" id="KW-0675">Receptor</keyword>
<dbReference type="InterPro" id="IPR012910">
    <property type="entry name" value="Plug_dom"/>
</dbReference>
<keyword evidence="7 10" id="KW-0472">Membrane</keyword>
<dbReference type="Pfam" id="PF13715">
    <property type="entry name" value="CarbopepD_reg_2"/>
    <property type="match status" value="1"/>
</dbReference>
<evidence type="ECO:0000256" key="4">
    <source>
        <dbReference type="ARBA" id="ARBA00022692"/>
    </source>
</evidence>
<dbReference type="EMBL" id="VOSB01000013">
    <property type="protein sequence ID" value="TXE17248.1"/>
    <property type="molecule type" value="Genomic_DNA"/>
</dbReference>
<evidence type="ECO:0000256" key="12">
    <source>
        <dbReference type="SAM" id="SignalP"/>
    </source>
</evidence>
<evidence type="ECO:0000256" key="10">
    <source>
        <dbReference type="PROSITE-ProRule" id="PRU01360"/>
    </source>
</evidence>
<dbReference type="Gene3D" id="2.40.170.20">
    <property type="entry name" value="TonB-dependent receptor, beta-barrel domain"/>
    <property type="match status" value="1"/>
</dbReference>
<dbReference type="SUPFAM" id="SSF49464">
    <property type="entry name" value="Carboxypeptidase regulatory domain-like"/>
    <property type="match status" value="1"/>
</dbReference>
<keyword evidence="16" id="KW-1185">Reference proteome</keyword>
<dbReference type="PANTHER" id="PTHR30069">
    <property type="entry name" value="TONB-DEPENDENT OUTER MEMBRANE RECEPTOR"/>
    <property type="match status" value="1"/>
</dbReference>
<feature type="domain" description="TonB-dependent receptor plug" evidence="14">
    <location>
        <begin position="119"/>
        <end position="221"/>
    </location>
</feature>
<dbReference type="GO" id="GO:0015344">
    <property type="term" value="F:siderophore uptake transmembrane transporter activity"/>
    <property type="evidence" value="ECO:0007669"/>
    <property type="project" value="TreeGrafter"/>
</dbReference>
<dbReference type="InterPro" id="IPR037066">
    <property type="entry name" value="Plug_dom_sf"/>
</dbReference>
<dbReference type="SUPFAM" id="SSF56935">
    <property type="entry name" value="Porins"/>
    <property type="match status" value="1"/>
</dbReference>
<evidence type="ECO:0000256" key="5">
    <source>
        <dbReference type="ARBA" id="ARBA00022729"/>
    </source>
</evidence>
<protein>
    <submittedName>
        <fullName evidence="15">TonB-dependent receptor</fullName>
    </submittedName>
</protein>
<dbReference type="InterPro" id="IPR008969">
    <property type="entry name" value="CarboxyPept-like_regulatory"/>
</dbReference>
<evidence type="ECO:0000313" key="16">
    <source>
        <dbReference type="Proteomes" id="UP000321938"/>
    </source>
</evidence>
<evidence type="ECO:0000256" key="6">
    <source>
        <dbReference type="ARBA" id="ARBA00023077"/>
    </source>
</evidence>
<evidence type="ECO:0000313" key="15">
    <source>
        <dbReference type="EMBL" id="TXE17248.1"/>
    </source>
</evidence>
<keyword evidence="4 10" id="KW-0812">Transmembrane</keyword>
<comment type="subcellular location">
    <subcellularLocation>
        <location evidence="1 10">Cell outer membrane</location>
        <topology evidence="1 10">Multi-pass membrane protein</topology>
    </subcellularLocation>
</comment>
<evidence type="ECO:0000259" key="14">
    <source>
        <dbReference type="Pfam" id="PF07715"/>
    </source>
</evidence>
<gene>
    <name evidence="15" type="ORF">ES692_09690</name>
</gene>
<dbReference type="GO" id="GO:0044718">
    <property type="term" value="P:siderophore transmembrane transport"/>
    <property type="evidence" value="ECO:0007669"/>
    <property type="project" value="TreeGrafter"/>
</dbReference>
<evidence type="ECO:0000256" key="9">
    <source>
        <dbReference type="ARBA" id="ARBA00023237"/>
    </source>
</evidence>
<dbReference type="InterPro" id="IPR000531">
    <property type="entry name" value="Beta-barrel_TonB"/>
</dbReference>
<evidence type="ECO:0000256" key="8">
    <source>
        <dbReference type="ARBA" id="ARBA00023170"/>
    </source>
</evidence>
<keyword evidence="3 10" id="KW-1134">Transmembrane beta strand</keyword>
<keyword evidence="9 10" id="KW-0998">Cell outer membrane</keyword>
<dbReference type="GO" id="GO:0009279">
    <property type="term" value="C:cell outer membrane"/>
    <property type="evidence" value="ECO:0007669"/>
    <property type="project" value="UniProtKB-SubCell"/>
</dbReference>
<evidence type="ECO:0000256" key="1">
    <source>
        <dbReference type="ARBA" id="ARBA00004571"/>
    </source>
</evidence>
<feature type="chain" id="PRO_5022672035" evidence="12">
    <location>
        <begin position="19"/>
        <end position="799"/>
    </location>
</feature>
<name>A0A5C7B7Q4_9FLAO</name>
<evidence type="ECO:0000256" key="7">
    <source>
        <dbReference type="ARBA" id="ARBA00023136"/>
    </source>
</evidence>
<dbReference type="InterPro" id="IPR039426">
    <property type="entry name" value="TonB-dep_rcpt-like"/>
</dbReference>
<feature type="signal peptide" evidence="12">
    <location>
        <begin position="1"/>
        <end position="18"/>
    </location>
</feature>
<organism evidence="15 16">
    <name type="scientific">Psychroserpens burtonensis</name>
    <dbReference type="NCBI Taxonomy" id="49278"/>
    <lineage>
        <taxon>Bacteria</taxon>
        <taxon>Pseudomonadati</taxon>
        <taxon>Bacteroidota</taxon>
        <taxon>Flavobacteriia</taxon>
        <taxon>Flavobacteriales</taxon>
        <taxon>Flavobacteriaceae</taxon>
        <taxon>Psychroserpens</taxon>
    </lineage>
</organism>
<dbReference type="OrthoDB" id="9795928at2"/>
<accession>A0A5C7B7Q4</accession>
<evidence type="ECO:0000256" key="3">
    <source>
        <dbReference type="ARBA" id="ARBA00022452"/>
    </source>
</evidence>
<dbReference type="AlphaFoldDB" id="A0A5C7B7Q4"/>
<evidence type="ECO:0000256" key="2">
    <source>
        <dbReference type="ARBA" id="ARBA00022448"/>
    </source>
</evidence>
<dbReference type="InterPro" id="IPR036942">
    <property type="entry name" value="Beta-barrel_TonB_sf"/>
</dbReference>
<dbReference type="PROSITE" id="PS52016">
    <property type="entry name" value="TONB_DEPENDENT_REC_3"/>
    <property type="match status" value="1"/>
</dbReference>
<keyword evidence="2 10" id="KW-0813">Transport</keyword>
<dbReference type="Proteomes" id="UP000321938">
    <property type="component" value="Unassembled WGS sequence"/>
</dbReference>
<feature type="domain" description="TonB-dependent receptor-like beta-barrel" evidence="13">
    <location>
        <begin position="286"/>
        <end position="768"/>
    </location>
</feature>
<comment type="similarity">
    <text evidence="10 11">Belongs to the TonB-dependent receptor family.</text>
</comment>
<dbReference type="PANTHER" id="PTHR30069:SF29">
    <property type="entry name" value="HEMOGLOBIN AND HEMOGLOBIN-HAPTOGLOBIN-BINDING PROTEIN 1-RELATED"/>
    <property type="match status" value="1"/>
</dbReference>
<dbReference type="Pfam" id="PF07715">
    <property type="entry name" value="Plug"/>
    <property type="match status" value="1"/>
</dbReference>
<dbReference type="STRING" id="1123037.GCA_000425305_01311"/>
<dbReference type="Gene3D" id="2.60.40.1120">
    <property type="entry name" value="Carboxypeptidase-like, regulatory domain"/>
    <property type="match status" value="1"/>
</dbReference>
<evidence type="ECO:0000259" key="13">
    <source>
        <dbReference type="Pfam" id="PF00593"/>
    </source>
</evidence>
<keyword evidence="5 12" id="KW-0732">Signal</keyword>
<sequence>MKFFVTIVAMCFSLPVVAQKCNSKLGGTIDDFHDGSKIVGASLYIESLNTYAVTNLDGDFQFINLCDGIYNITVSHIACDTKFLQIEVKGNTTFNINLEHHVEELEEIRVKGSAVKTQANTSQETVLKSNDLEAFSSGSLGDALKQVSGVSSLNTGNTIVKPVINGLHSSRIIVMINGVRLQDQDWGIEHAPNIDINSAESISIIKGSGALAFGGDAIGGVVIMNPQRIFLKDSLFGKTITSAQTNGRGYSLSSKLTKTYTKGWYISGQVTLKRYGDFEAPDYSLTNTGLDSKSFSINAGYQTFEQGFNVFYSFLNNEIGILRSSHIGNIGDLVTAINNQQPQVVDGFSYDINSPRQDVTHQVFKVEFYKRFKKFGRLDIQYDFQNNQRLEYDLRVGDDRNKPALDLTLKTHSIKTNLKLDSNIGNTYEIGLSANYQNNFANPNTGVRRLIPDYDKYDFGIYAISDFKINDKLRIDFGVRYDLNRYDAKKFYQTSRWQEQGYDIDFNNFVIEDLGTQLLTNPKFDYHNFSASAGTTYDINEHHALLFNYSLSNRAPNPSELFSDGLHHSAARIELGDLRINQETSNRFAFSYLFSSKKMRFNFEAFYNHVNDFIYVEPTGTQQTIRGAFPVWSYKQTNASLVGLDVSVDYVISNHWSFRNRSSLLKGYDLDLNRPLIDMPSNNTMNSLKYNNEQWLNFNAELQSELVFRQNEFPDNNFEAFIPTTNQTVLVDISTPPPTYHLLHFNSDVTFGLSDQADLNVGISIQNLLNVSYRNYLNRLRYFADDLGRNIMLQLKINY</sequence>
<reference evidence="15 16" key="1">
    <citation type="submission" date="2019-08" db="EMBL/GenBank/DDBJ databases">
        <title>Genome of Psychroserpens burtonensis ACAM 167.</title>
        <authorList>
            <person name="Bowman J.P."/>
        </authorList>
    </citation>
    <scope>NUCLEOTIDE SEQUENCE [LARGE SCALE GENOMIC DNA]</scope>
    <source>
        <strain evidence="15 16">ACAM 167</strain>
    </source>
</reference>
<comment type="caution">
    <text evidence="15">The sequence shown here is derived from an EMBL/GenBank/DDBJ whole genome shotgun (WGS) entry which is preliminary data.</text>
</comment>
<dbReference type="Pfam" id="PF00593">
    <property type="entry name" value="TonB_dep_Rec_b-barrel"/>
    <property type="match status" value="1"/>
</dbReference>
<dbReference type="Gene3D" id="2.170.130.10">
    <property type="entry name" value="TonB-dependent receptor, plug domain"/>
    <property type="match status" value="1"/>
</dbReference>
<proteinExistence type="inferred from homology"/>
<evidence type="ECO:0000256" key="11">
    <source>
        <dbReference type="RuleBase" id="RU003357"/>
    </source>
</evidence>
<dbReference type="RefSeq" id="WP_147231659.1">
    <property type="nucleotide sequence ID" value="NZ_VOSB01000013.1"/>
</dbReference>
<keyword evidence="6 11" id="KW-0798">TonB box</keyword>